<dbReference type="EMBL" id="CADCUF010000093">
    <property type="protein sequence ID" value="CAA9327580.1"/>
    <property type="molecule type" value="Genomic_DNA"/>
</dbReference>
<dbReference type="GO" id="GO:0004177">
    <property type="term" value="F:aminopeptidase activity"/>
    <property type="evidence" value="ECO:0007669"/>
    <property type="project" value="UniProtKB-KW"/>
</dbReference>
<reference evidence="2" key="1">
    <citation type="submission" date="2020-02" db="EMBL/GenBank/DDBJ databases">
        <authorList>
            <person name="Meier V. D."/>
        </authorList>
    </citation>
    <scope>NUCLEOTIDE SEQUENCE</scope>
    <source>
        <strain evidence="2">AVDCRST_MAG24</strain>
    </source>
</reference>
<sequence length="77" mass="8534">EPGRGGGAGHQQSCPSRRPPGHRRRAGSGRRPGHQPAQRPVPDRVHRLQRRAAPAHRRCRPVRHRRPLHHPGGRAGA</sequence>
<dbReference type="AlphaFoldDB" id="A0A6J4LD29"/>
<feature type="non-terminal residue" evidence="2">
    <location>
        <position position="77"/>
    </location>
</feature>
<feature type="compositionally biased region" description="Basic residues" evidence="1">
    <location>
        <begin position="47"/>
        <end position="77"/>
    </location>
</feature>
<keyword evidence="2" id="KW-0031">Aminopeptidase</keyword>
<feature type="non-terminal residue" evidence="2">
    <location>
        <position position="1"/>
    </location>
</feature>
<keyword evidence="2" id="KW-0378">Hydrolase</keyword>
<proteinExistence type="predicted"/>
<organism evidence="2">
    <name type="scientific">uncultured Nocardioidaceae bacterium</name>
    <dbReference type="NCBI Taxonomy" id="253824"/>
    <lineage>
        <taxon>Bacteria</taxon>
        <taxon>Bacillati</taxon>
        <taxon>Actinomycetota</taxon>
        <taxon>Actinomycetes</taxon>
        <taxon>Propionibacteriales</taxon>
        <taxon>Nocardioidaceae</taxon>
        <taxon>environmental samples</taxon>
    </lineage>
</organism>
<name>A0A6J4LD29_9ACTN</name>
<keyword evidence="2" id="KW-0645">Protease</keyword>
<feature type="compositionally biased region" description="Basic residues" evidence="1">
    <location>
        <begin position="19"/>
        <end position="33"/>
    </location>
</feature>
<feature type="region of interest" description="Disordered" evidence="1">
    <location>
        <begin position="1"/>
        <end position="77"/>
    </location>
</feature>
<protein>
    <submittedName>
        <fullName evidence="2">Aminopeptidase YpdF (MP-, MA-, MS-, AP-, NP-specific)</fullName>
    </submittedName>
</protein>
<evidence type="ECO:0000256" key="1">
    <source>
        <dbReference type="SAM" id="MobiDB-lite"/>
    </source>
</evidence>
<accession>A0A6J4LD29</accession>
<gene>
    <name evidence="2" type="ORF">AVDCRST_MAG24-648</name>
</gene>
<evidence type="ECO:0000313" key="2">
    <source>
        <dbReference type="EMBL" id="CAA9327580.1"/>
    </source>
</evidence>